<dbReference type="Proteomes" id="UP000483820">
    <property type="component" value="Chromosome III"/>
</dbReference>
<reference evidence="1 2" key="1">
    <citation type="submission" date="2019-12" db="EMBL/GenBank/DDBJ databases">
        <title>Chromosome-level assembly of the Caenorhabditis remanei genome.</title>
        <authorList>
            <person name="Teterina A.A."/>
            <person name="Willis J.H."/>
            <person name="Phillips P.C."/>
        </authorList>
    </citation>
    <scope>NUCLEOTIDE SEQUENCE [LARGE SCALE GENOMIC DNA]</scope>
    <source>
        <strain evidence="1 2">PX506</strain>
        <tissue evidence="1">Whole organism</tissue>
    </source>
</reference>
<dbReference type="EMBL" id="WUAV01000003">
    <property type="protein sequence ID" value="KAF1761487.1"/>
    <property type="molecule type" value="Genomic_DNA"/>
</dbReference>
<evidence type="ECO:0000313" key="2">
    <source>
        <dbReference type="Proteomes" id="UP000483820"/>
    </source>
</evidence>
<accession>A0A6A5H2R1</accession>
<gene>
    <name evidence="1" type="ORF">GCK72_009743</name>
</gene>
<comment type="caution">
    <text evidence="1">The sequence shown here is derived from an EMBL/GenBank/DDBJ whole genome shotgun (WGS) entry which is preliminary data.</text>
</comment>
<dbReference type="RefSeq" id="XP_053587092.1">
    <property type="nucleotide sequence ID" value="XM_053727515.1"/>
</dbReference>
<dbReference type="CTD" id="78774919"/>
<name>A0A6A5H2R1_CAERE</name>
<proteinExistence type="predicted"/>
<protein>
    <submittedName>
        <fullName evidence="1">Uncharacterized protein</fullName>
    </submittedName>
</protein>
<dbReference type="GeneID" id="78774919"/>
<dbReference type="AlphaFoldDB" id="A0A6A5H2R1"/>
<organism evidence="1 2">
    <name type="scientific">Caenorhabditis remanei</name>
    <name type="common">Caenorhabditis vulgaris</name>
    <dbReference type="NCBI Taxonomy" id="31234"/>
    <lineage>
        <taxon>Eukaryota</taxon>
        <taxon>Metazoa</taxon>
        <taxon>Ecdysozoa</taxon>
        <taxon>Nematoda</taxon>
        <taxon>Chromadorea</taxon>
        <taxon>Rhabditida</taxon>
        <taxon>Rhabditina</taxon>
        <taxon>Rhabditomorpha</taxon>
        <taxon>Rhabditoidea</taxon>
        <taxon>Rhabditidae</taxon>
        <taxon>Peloderinae</taxon>
        <taxon>Caenorhabditis</taxon>
    </lineage>
</organism>
<sequence length="82" mass="9045">MVVVCYNQLLRVLLDNGKCYNYLDLDILRPDNSSGFFLDMHLKFSPGISNIFDVFPNAASPMATSANGARMSTNDDVIGALR</sequence>
<dbReference type="KEGG" id="crq:GCK72_009743"/>
<evidence type="ECO:0000313" key="1">
    <source>
        <dbReference type="EMBL" id="KAF1761487.1"/>
    </source>
</evidence>